<dbReference type="CDD" id="cd06170">
    <property type="entry name" value="LuxR_C_like"/>
    <property type="match status" value="1"/>
</dbReference>
<dbReference type="Gene3D" id="3.40.50.300">
    <property type="entry name" value="P-loop containing nucleotide triphosphate hydrolases"/>
    <property type="match status" value="1"/>
</dbReference>
<evidence type="ECO:0000313" key="3">
    <source>
        <dbReference type="EMBL" id="NGN70176.1"/>
    </source>
</evidence>
<dbReference type="SUPFAM" id="SSF46894">
    <property type="entry name" value="C-terminal effector domain of the bipartite response regulators"/>
    <property type="match status" value="1"/>
</dbReference>
<dbReference type="InterPro" id="IPR000792">
    <property type="entry name" value="Tscrpt_reg_LuxR_C"/>
</dbReference>
<sequence length="794" mass="87054">MRSRHASYIGQRTGELPAEVTGFVGRTRELGDLSDLLGRKRMITLVGPGGVGKTRLAVRAAGAARRRFTNGVRLVELTGLHDPELLPHTVAAALGLAEQGDRDQLGLLVDHLARKQLLLILDTCEHLLDACAMLTDLLLRMAPRVTVLATSRQPLDVPGELAYPVAPLPTDHEAVQLFVERAADAVPGFTLTDRNRAEMLAVCRRLDGMPLAIELAVVRLRVLPLTELAARLEHRFEALTGGRRSALPRHQTLRAAIDWSHDLCTVQEQLLWRRLSLFAGDFDVRAAEDVCGGGPLSAEDVLEHLIGLVDKSVVLRTNEEHARYRLLDTLREYGAERLAADGEEETYRERHFAHFAALARQAVDPFGGDEQAGRLTALDRQLPNLRLALEYGTGPAAEEAGTALRGLTLAADLWAHWITAGRLREGAQWLRRGLERVRHDCPEAVEALHRLAWVLMVQGLHDEAEPQVLASLAMAERIGDERGTAHAIQFRGCLTMIRGEAERAHVDLDEARRRLRALGDRDALGVACFIQTFGAAVTGDVARAWEVSTEGLDALRDAPGECWIRSYCLLYRQLALWMARDTSRAEERDRLGHRVLELKRAVGDRLGTGIALELLAWSAAASGRSERAAWLLGAAAELWEKIGGARLNAEVLHAEHRAAVAAARRALTEEQYAEQHARGRALDLTQAVTSALDDIDLLPEPAPRQPPVASAQPAGWPQQPTAAPSVPHLDQLTRREREVAALITKGLTNREIADHLVISKRTADAHVEHIRTKLGFTSRAQIAALAPETSPEGG</sequence>
<accession>A0A6G4UEF9</accession>
<evidence type="ECO:0000313" key="4">
    <source>
        <dbReference type="Proteomes" id="UP000481583"/>
    </source>
</evidence>
<dbReference type="Proteomes" id="UP000481583">
    <property type="component" value="Unassembled WGS sequence"/>
</dbReference>
<dbReference type="InterPro" id="IPR027417">
    <property type="entry name" value="P-loop_NTPase"/>
</dbReference>
<proteinExistence type="predicted"/>
<dbReference type="SUPFAM" id="SSF52540">
    <property type="entry name" value="P-loop containing nucleoside triphosphate hydrolases"/>
    <property type="match status" value="1"/>
</dbReference>
<dbReference type="InterPro" id="IPR011990">
    <property type="entry name" value="TPR-like_helical_dom_sf"/>
</dbReference>
<dbReference type="PANTHER" id="PTHR47691:SF3">
    <property type="entry name" value="HTH-TYPE TRANSCRIPTIONAL REGULATOR RV0890C-RELATED"/>
    <property type="match status" value="1"/>
</dbReference>
<dbReference type="AlphaFoldDB" id="A0A6G4UEF9"/>
<dbReference type="PRINTS" id="PR00364">
    <property type="entry name" value="DISEASERSIST"/>
</dbReference>
<reference evidence="3 4" key="1">
    <citation type="submission" date="2020-02" db="EMBL/GenBank/DDBJ databases">
        <title>Whole-genome analyses of novel actinobacteria.</title>
        <authorList>
            <person name="Sahin N."/>
        </authorList>
    </citation>
    <scope>NUCLEOTIDE SEQUENCE [LARGE SCALE GENOMIC DNA]</scope>
    <source>
        <strain evidence="3 4">A7024</strain>
    </source>
</reference>
<organism evidence="3 4">
    <name type="scientific">Streptomyces coryli</name>
    <dbReference type="NCBI Taxonomy" id="1128680"/>
    <lineage>
        <taxon>Bacteria</taxon>
        <taxon>Bacillati</taxon>
        <taxon>Actinomycetota</taxon>
        <taxon>Actinomycetes</taxon>
        <taxon>Kitasatosporales</taxon>
        <taxon>Streptomycetaceae</taxon>
        <taxon>Streptomyces</taxon>
    </lineage>
</organism>
<protein>
    <submittedName>
        <fullName evidence="3">LuxR family transcriptional regulator</fullName>
    </submittedName>
</protein>
<feature type="region of interest" description="Disordered" evidence="1">
    <location>
        <begin position="701"/>
        <end position="725"/>
    </location>
</feature>
<dbReference type="GO" id="GO:0003677">
    <property type="term" value="F:DNA binding"/>
    <property type="evidence" value="ECO:0007669"/>
    <property type="project" value="InterPro"/>
</dbReference>
<dbReference type="EMBL" id="JAAKZV010000430">
    <property type="protein sequence ID" value="NGN70176.1"/>
    <property type="molecule type" value="Genomic_DNA"/>
</dbReference>
<gene>
    <name evidence="3" type="ORF">G5C51_40615</name>
</gene>
<dbReference type="InterPro" id="IPR016032">
    <property type="entry name" value="Sig_transdc_resp-reg_C-effctor"/>
</dbReference>
<dbReference type="SMART" id="SM00421">
    <property type="entry name" value="HTH_LUXR"/>
    <property type="match status" value="1"/>
</dbReference>
<dbReference type="Pfam" id="PF00196">
    <property type="entry name" value="GerE"/>
    <property type="match status" value="1"/>
</dbReference>
<dbReference type="Gene3D" id="1.10.10.10">
    <property type="entry name" value="Winged helix-like DNA-binding domain superfamily/Winged helix DNA-binding domain"/>
    <property type="match status" value="1"/>
</dbReference>
<feature type="domain" description="HTH luxR-type" evidence="2">
    <location>
        <begin position="725"/>
        <end position="790"/>
    </location>
</feature>
<evidence type="ECO:0000256" key="1">
    <source>
        <dbReference type="SAM" id="MobiDB-lite"/>
    </source>
</evidence>
<name>A0A6G4UEF9_9ACTN</name>
<dbReference type="PRINTS" id="PR00038">
    <property type="entry name" value="HTHLUXR"/>
</dbReference>
<dbReference type="PROSITE" id="PS50043">
    <property type="entry name" value="HTH_LUXR_2"/>
    <property type="match status" value="1"/>
</dbReference>
<dbReference type="SUPFAM" id="SSF48452">
    <property type="entry name" value="TPR-like"/>
    <property type="match status" value="1"/>
</dbReference>
<dbReference type="PANTHER" id="PTHR47691">
    <property type="entry name" value="REGULATOR-RELATED"/>
    <property type="match status" value="1"/>
</dbReference>
<dbReference type="InterPro" id="IPR036388">
    <property type="entry name" value="WH-like_DNA-bd_sf"/>
</dbReference>
<dbReference type="GO" id="GO:0006355">
    <property type="term" value="P:regulation of DNA-templated transcription"/>
    <property type="evidence" value="ECO:0007669"/>
    <property type="project" value="InterPro"/>
</dbReference>
<comment type="caution">
    <text evidence="3">The sequence shown here is derived from an EMBL/GenBank/DDBJ whole genome shotgun (WGS) entry which is preliminary data.</text>
</comment>
<keyword evidence="4" id="KW-1185">Reference proteome</keyword>
<dbReference type="SMART" id="SM00382">
    <property type="entry name" value="AAA"/>
    <property type="match status" value="1"/>
</dbReference>
<dbReference type="RefSeq" id="WP_165245759.1">
    <property type="nucleotide sequence ID" value="NZ_JAAKZV010000430.1"/>
</dbReference>
<evidence type="ECO:0000259" key="2">
    <source>
        <dbReference type="PROSITE" id="PS50043"/>
    </source>
</evidence>
<dbReference type="InterPro" id="IPR003593">
    <property type="entry name" value="AAA+_ATPase"/>
</dbReference>
<dbReference type="Gene3D" id="1.25.40.10">
    <property type="entry name" value="Tetratricopeptide repeat domain"/>
    <property type="match status" value="1"/>
</dbReference>